<organism evidence="1 2">
    <name type="scientific">Vanilla planifolia</name>
    <name type="common">Vanilla</name>
    <dbReference type="NCBI Taxonomy" id="51239"/>
    <lineage>
        <taxon>Eukaryota</taxon>
        <taxon>Viridiplantae</taxon>
        <taxon>Streptophyta</taxon>
        <taxon>Embryophyta</taxon>
        <taxon>Tracheophyta</taxon>
        <taxon>Spermatophyta</taxon>
        <taxon>Magnoliopsida</taxon>
        <taxon>Liliopsida</taxon>
        <taxon>Asparagales</taxon>
        <taxon>Orchidaceae</taxon>
        <taxon>Vanilloideae</taxon>
        <taxon>Vanilleae</taxon>
        <taxon>Vanilla</taxon>
    </lineage>
</organism>
<dbReference type="EMBL" id="JADCNM010000013">
    <property type="protein sequence ID" value="KAG0456821.1"/>
    <property type="molecule type" value="Genomic_DNA"/>
</dbReference>
<dbReference type="OrthoDB" id="1717591at2759"/>
<name>A0A835UEU8_VANPL</name>
<protein>
    <submittedName>
        <fullName evidence="1">Uncharacterized protein</fullName>
    </submittedName>
</protein>
<dbReference type="AlphaFoldDB" id="A0A835UEU8"/>
<evidence type="ECO:0000313" key="1">
    <source>
        <dbReference type="EMBL" id="KAG0456821.1"/>
    </source>
</evidence>
<comment type="caution">
    <text evidence="1">The sequence shown here is derived from an EMBL/GenBank/DDBJ whole genome shotgun (WGS) entry which is preliminary data.</text>
</comment>
<gene>
    <name evidence="1" type="ORF">HPP92_024609</name>
</gene>
<sequence length="137" mass="15557">MMFCLPSLIKKLQNDSNKHPEKGGEQIEDVLVQRTDKNSNANATYKKSSPNIMFYSHGEPHSEINSLTQLFVDDMDKSSSHNIPLKVKASEVPSEDQIKQIRKEKVSIYAEVNTTACMILPTFSRQDIWKKQSQGKS</sequence>
<proteinExistence type="predicted"/>
<accession>A0A835UEU8</accession>
<dbReference type="Proteomes" id="UP000639772">
    <property type="component" value="Chromosome 13"/>
</dbReference>
<evidence type="ECO:0000313" key="2">
    <source>
        <dbReference type="Proteomes" id="UP000639772"/>
    </source>
</evidence>
<reference evidence="1 2" key="1">
    <citation type="journal article" date="2020" name="Nat. Food">
        <title>A phased Vanilla planifolia genome enables genetic improvement of flavour and production.</title>
        <authorList>
            <person name="Hasing T."/>
            <person name="Tang H."/>
            <person name="Brym M."/>
            <person name="Khazi F."/>
            <person name="Huang T."/>
            <person name="Chambers A.H."/>
        </authorList>
    </citation>
    <scope>NUCLEOTIDE SEQUENCE [LARGE SCALE GENOMIC DNA]</scope>
    <source>
        <tissue evidence="1">Leaf</tissue>
    </source>
</reference>